<proteinExistence type="predicted"/>
<gene>
    <name evidence="2" type="ORF">IOQ59_17745</name>
</gene>
<organism evidence="2 3">
    <name type="scientific">Pontibacterium sinense</name>
    <dbReference type="NCBI Taxonomy" id="2781979"/>
    <lineage>
        <taxon>Bacteria</taxon>
        <taxon>Pseudomonadati</taxon>
        <taxon>Pseudomonadota</taxon>
        <taxon>Gammaproteobacteria</taxon>
        <taxon>Oceanospirillales</taxon>
        <taxon>Oceanospirillaceae</taxon>
        <taxon>Pontibacterium</taxon>
    </lineage>
</organism>
<evidence type="ECO:0000256" key="1">
    <source>
        <dbReference type="SAM" id="Phobius"/>
    </source>
</evidence>
<dbReference type="RefSeq" id="WP_193954801.1">
    <property type="nucleotide sequence ID" value="NZ_JADEYS010000022.1"/>
</dbReference>
<reference evidence="2" key="1">
    <citation type="submission" date="2020-10" db="EMBL/GenBank/DDBJ databases">
        <title>Bacterium isolated from coastal waters sediment.</title>
        <authorList>
            <person name="Chen R.-J."/>
            <person name="Lu D.-C."/>
            <person name="Zhu K.-L."/>
            <person name="Du Z.-J."/>
        </authorList>
    </citation>
    <scope>NUCLEOTIDE SEQUENCE</scope>
    <source>
        <strain evidence="2">N1Y112</strain>
    </source>
</reference>
<protein>
    <submittedName>
        <fullName evidence="2">Uncharacterized protein</fullName>
    </submittedName>
</protein>
<keyword evidence="3" id="KW-1185">Reference proteome</keyword>
<feature type="transmembrane region" description="Helical" evidence="1">
    <location>
        <begin position="9"/>
        <end position="30"/>
    </location>
</feature>
<evidence type="ECO:0000313" key="3">
    <source>
        <dbReference type="Proteomes" id="UP000640333"/>
    </source>
</evidence>
<name>A0A8J7FDK2_9GAMM</name>
<keyword evidence="1" id="KW-0472">Membrane</keyword>
<comment type="caution">
    <text evidence="2">The sequence shown here is derived from an EMBL/GenBank/DDBJ whole genome shotgun (WGS) entry which is preliminary data.</text>
</comment>
<sequence length="141" mass="16058">MELGRKLKVYYFTAVFSVMFSLLGFSYNAWRLEATEDNSNIRMAAFSVLNTLSELEQLVYAAHYDHDEVEGNPRKGWIKVGLISDLSSLIGPKVGEKAEGLRLSWGENWERLGQDNDSSDQIVAEIDEVRLQIKMVIKDLK</sequence>
<dbReference type="EMBL" id="JADEYS010000022">
    <property type="protein sequence ID" value="MBE9399107.1"/>
    <property type="molecule type" value="Genomic_DNA"/>
</dbReference>
<evidence type="ECO:0000313" key="2">
    <source>
        <dbReference type="EMBL" id="MBE9399107.1"/>
    </source>
</evidence>
<keyword evidence="1" id="KW-1133">Transmembrane helix</keyword>
<dbReference type="Proteomes" id="UP000640333">
    <property type="component" value="Unassembled WGS sequence"/>
</dbReference>
<dbReference type="AlphaFoldDB" id="A0A8J7FDK2"/>
<accession>A0A8J7FDK2</accession>
<keyword evidence="1" id="KW-0812">Transmembrane</keyword>